<evidence type="ECO:0008006" key="3">
    <source>
        <dbReference type="Google" id="ProtNLM"/>
    </source>
</evidence>
<sequence>MIRERRVSSRVEVERRWRERYLPAQQFYFATVRPTDQVDIIVHNDEPRQPVWETRAR</sequence>
<evidence type="ECO:0000313" key="2">
    <source>
        <dbReference type="Proteomes" id="UP000619293"/>
    </source>
</evidence>
<dbReference type="AlphaFoldDB" id="A0A8J3NNR1"/>
<evidence type="ECO:0000313" key="1">
    <source>
        <dbReference type="EMBL" id="GIF87447.1"/>
    </source>
</evidence>
<accession>A0A8J3NNR1</accession>
<dbReference type="EMBL" id="BONG01000004">
    <property type="protein sequence ID" value="GIF87447.1"/>
    <property type="molecule type" value="Genomic_DNA"/>
</dbReference>
<protein>
    <recommendedName>
        <fullName evidence="3">Uridine kinase</fullName>
    </recommendedName>
</protein>
<reference evidence="1 2" key="1">
    <citation type="submission" date="2021-01" db="EMBL/GenBank/DDBJ databases">
        <title>Whole genome shotgun sequence of Catellatospora chokoriensis NBRC 107358.</title>
        <authorList>
            <person name="Komaki H."/>
            <person name="Tamura T."/>
        </authorList>
    </citation>
    <scope>NUCLEOTIDE SEQUENCE [LARGE SCALE GENOMIC DNA]</scope>
    <source>
        <strain evidence="1 2">NBRC 107358</strain>
    </source>
</reference>
<gene>
    <name evidence="1" type="ORF">Cch02nite_08910</name>
</gene>
<dbReference type="Proteomes" id="UP000619293">
    <property type="component" value="Unassembled WGS sequence"/>
</dbReference>
<keyword evidence="2" id="KW-1185">Reference proteome</keyword>
<proteinExistence type="predicted"/>
<comment type="caution">
    <text evidence="1">The sequence shown here is derived from an EMBL/GenBank/DDBJ whole genome shotgun (WGS) entry which is preliminary data.</text>
</comment>
<name>A0A8J3NNR1_9ACTN</name>
<organism evidence="1 2">
    <name type="scientific">Catellatospora chokoriensis</name>
    <dbReference type="NCBI Taxonomy" id="310353"/>
    <lineage>
        <taxon>Bacteria</taxon>
        <taxon>Bacillati</taxon>
        <taxon>Actinomycetota</taxon>
        <taxon>Actinomycetes</taxon>
        <taxon>Micromonosporales</taxon>
        <taxon>Micromonosporaceae</taxon>
        <taxon>Catellatospora</taxon>
    </lineage>
</organism>